<evidence type="ECO:0000313" key="3">
    <source>
        <dbReference type="EMBL" id="CUH71932.1"/>
    </source>
</evidence>
<evidence type="ECO:0000313" key="5">
    <source>
        <dbReference type="Proteomes" id="UP000051887"/>
    </source>
</evidence>
<evidence type="ECO:0000256" key="1">
    <source>
        <dbReference type="SAM" id="SignalP"/>
    </source>
</evidence>
<feature type="chain" id="PRO_5009792521" description="Metallopeptidase" evidence="1">
    <location>
        <begin position="21"/>
        <end position="243"/>
    </location>
</feature>
<gene>
    <name evidence="2" type="ORF">TL5118_00467</name>
    <name evidence="3" type="ORF">TL5120_01725</name>
</gene>
<dbReference type="AlphaFoldDB" id="A0A0P1FTE2"/>
<feature type="signal peptide" evidence="1">
    <location>
        <begin position="1"/>
        <end position="20"/>
    </location>
</feature>
<dbReference type="InterPro" id="IPR025644">
    <property type="entry name" value="DUF4344"/>
</dbReference>
<sequence length="243" mass="26916">MMKQLTAALALMALPLSAAAQDEGSAFVEANVLGIFYHELAHALIDIEGVPIFGQEEDAADVFSILMIHALYEEEVAQELAYEAAWGFIGEAEMRGGGLEDIPWWDTHGPDEQRFYNTVCIFYGANPDAREDFAAEFELPEERAAYCPIEFEQAEASWGAVLDELIERGAGSTLVFDGEADSFSARIIADEVAALNDELSLSAPLRIVEESCGEANAFYDPERREVIFCSEFEDHLIEMEKQL</sequence>
<dbReference type="Proteomes" id="UP000051086">
    <property type="component" value="Unassembled WGS sequence"/>
</dbReference>
<evidence type="ECO:0008006" key="6">
    <source>
        <dbReference type="Google" id="ProtNLM"/>
    </source>
</evidence>
<reference evidence="2 4" key="1">
    <citation type="submission" date="2015-09" db="EMBL/GenBank/DDBJ databases">
        <authorList>
            <person name="Rodrigo-Torres L."/>
            <person name="Arahal D.R."/>
        </authorList>
    </citation>
    <scope>NUCLEOTIDE SEQUENCE [LARGE SCALE GENOMIC DNA]</scope>
    <source>
        <strain evidence="2 4">CECT 5118</strain>
    </source>
</reference>
<proteinExistence type="predicted"/>
<organism evidence="3 5">
    <name type="scientific">Thalassovita autumnalis</name>
    <dbReference type="NCBI Taxonomy" id="2072972"/>
    <lineage>
        <taxon>Bacteria</taxon>
        <taxon>Pseudomonadati</taxon>
        <taxon>Pseudomonadota</taxon>
        <taxon>Alphaproteobacteria</taxon>
        <taxon>Rhodobacterales</taxon>
        <taxon>Roseobacteraceae</taxon>
        <taxon>Thalassovita</taxon>
    </lineage>
</organism>
<dbReference type="Proteomes" id="UP000051887">
    <property type="component" value="Unassembled WGS sequence"/>
</dbReference>
<accession>A0A0P1FTE2</accession>
<name>A0A0P1FTE2_9RHOB</name>
<keyword evidence="1" id="KW-0732">Signal</keyword>
<dbReference type="Pfam" id="PF14247">
    <property type="entry name" value="DUF4344"/>
    <property type="match status" value="2"/>
</dbReference>
<evidence type="ECO:0000313" key="2">
    <source>
        <dbReference type="EMBL" id="CUH63432.1"/>
    </source>
</evidence>
<dbReference type="EMBL" id="CYSC01000027">
    <property type="protein sequence ID" value="CUH71932.1"/>
    <property type="molecule type" value="Genomic_DNA"/>
</dbReference>
<evidence type="ECO:0000313" key="4">
    <source>
        <dbReference type="Proteomes" id="UP000051086"/>
    </source>
</evidence>
<reference evidence="3 5" key="2">
    <citation type="submission" date="2015-09" db="EMBL/GenBank/DDBJ databases">
        <authorList>
            <consortium name="Swine Surveillance"/>
        </authorList>
    </citation>
    <scope>NUCLEOTIDE SEQUENCE [LARGE SCALE GENOMIC DNA]</scope>
    <source>
        <strain evidence="3 5">5120</strain>
    </source>
</reference>
<keyword evidence="4" id="KW-1185">Reference proteome</keyword>
<dbReference type="EMBL" id="CYSB01000005">
    <property type="protein sequence ID" value="CUH63432.1"/>
    <property type="molecule type" value="Genomic_DNA"/>
</dbReference>
<protein>
    <recommendedName>
        <fullName evidence="6">Metallopeptidase</fullName>
    </recommendedName>
</protein>